<keyword evidence="2" id="KW-0535">Nitrogen fixation</keyword>
<evidence type="ECO:0000313" key="5">
    <source>
        <dbReference type="EMBL" id="OKH24510.1"/>
    </source>
</evidence>
<comment type="caution">
    <text evidence="5">The sequence shown here is derived from an EMBL/GenBank/DDBJ whole genome shotgun (WGS) entry which is preliminary data.</text>
</comment>
<dbReference type="EMBL" id="MRCB01000006">
    <property type="protein sequence ID" value="OKH24510.1"/>
    <property type="molecule type" value="Genomic_DNA"/>
</dbReference>
<dbReference type="InterPro" id="IPR038127">
    <property type="entry name" value="NafY_N_sf"/>
</dbReference>
<organism evidence="5 6">
    <name type="scientific">Hydrococcus rivularis NIES-593</name>
    <dbReference type="NCBI Taxonomy" id="1921803"/>
    <lineage>
        <taxon>Bacteria</taxon>
        <taxon>Bacillati</taxon>
        <taxon>Cyanobacteriota</taxon>
        <taxon>Cyanophyceae</taxon>
        <taxon>Pleurocapsales</taxon>
        <taxon>Hydrococcaceae</taxon>
        <taxon>Hydrococcus</taxon>
    </lineage>
</organism>
<dbReference type="PANTHER" id="PTHR33937:SF1">
    <property type="entry name" value="IRON-MOLIBDENUM COFACTOR PROCESSING PROTEIN"/>
    <property type="match status" value="1"/>
</dbReference>
<protein>
    <submittedName>
        <fullName evidence="5">Dinitrogenase iron-molybdenum cofactor biosynthesis protein</fullName>
    </submittedName>
</protein>
<dbReference type="Gene3D" id="1.10.150.590">
    <property type="entry name" value="Dinitrogenase iron-molybdenum cofactor, N-terminal"/>
    <property type="match status" value="1"/>
</dbReference>
<dbReference type="Gene3D" id="3.30.420.130">
    <property type="entry name" value="Dinitrogenase iron-molybdenum cofactor biosynthesis domain"/>
    <property type="match status" value="1"/>
</dbReference>
<dbReference type="InterPro" id="IPR031763">
    <property type="entry name" value="NafY_N"/>
</dbReference>
<feature type="domain" description="Dinitrogenase iron-molybdenum cofactor biosynthesis" evidence="3">
    <location>
        <begin position="122"/>
        <end position="214"/>
    </location>
</feature>
<dbReference type="OrthoDB" id="9797941at2"/>
<evidence type="ECO:0000313" key="6">
    <source>
        <dbReference type="Proteomes" id="UP000186868"/>
    </source>
</evidence>
<reference evidence="5 6" key="1">
    <citation type="submission" date="2016-11" db="EMBL/GenBank/DDBJ databases">
        <title>Draft Genome Sequences of Nine Cyanobacterial Strains from Diverse Habitats.</title>
        <authorList>
            <person name="Zhu T."/>
            <person name="Hou S."/>
            <person name="Lu X."/>
            <person name="Hess W.R."/>
        </authorList>
    </citation>
    <scope>NUCLEOTIDE SEQUENCE [LARGE SCALE GENOMIC DNA]</scope>
    <source>
        <strain evidence="5 6">NIES-593</strain>
    </source>
</reference>
<dbReference type="STRING" id="1921803.NIES593_07490"/>
<comment type="similarity">
    <text evidence="1">Belongs to the NifX/NifY family.</text>
</comment>
<gene>
    <name evidence="5" type="ORF">NIES593_07490</name>
</gene>
<dbReference type="InterPro" id="IPR003731">
    <property type="entry name" value="Di-Nase_FeMo-co_biosynth"/>
</dbReference>
<dbReference type="SUPFAM" id="SSF53146">
    <property type="entry name" value="Nitrogenase accessory factor-like"/>
    <property type="match status" value="1"/>
</dbReference>
<dbReference type="InterPro" id="IPR034169">
    <property type="entry name" value="NifX-like"/>
</dbReference>
<feature type="domain" description="Dinitrogenase iron-molybdenum cofactor N-terminal" evidence="4">
    <location>
        <begin position="6"/>
        <end position="100"/>
    </location>
</feature>
<evidence type="ECO:0000256" key="1">
    <source>
        <dbReference type="ARBA" id="ARBA00010285"/>
    </source>
</evidence>
<keyword evidence="6" id="KW-1185">Reference proteome</keyword>
<dbReference type="InterPro" id="IPR036105">
    <property type="entry name" value="DiNase_FeMo-co_biosyn_sf"/>
</dbReference>
<evidence type="ECO:0000259" key="3">
    <source>
        <dbReference type="Pfam" id="PF02579"/>
    </source>
</evidence>
<dbReference type="CDD" id="cd00853">
    <property type="entry name" value="NifX"/>
    <property type="match status" value="1"/>
</dbReference>
<sequence>MSGQTLSNEVALRIALAARALPGTSVGDLIGALHTYLGDAIDETALSKITVTNLKTAFGQTYQLDADEDGEDAGTADIAALKEAVRILWGETNEEDKLPPIEPYQDGEMPGSIRIAVASNNQEQLDGHFGSCLRYLIYQLSPTQMKLIDIRSAVEADLSDDKNAFRVSLIKDCHVLYIVSVGGPAAAKVIKAGIYPMKVTEGGSARAVLSELQKVIATSPPPWLAKIIGIAEGDRVKNYKAAGVG</sequence>
<evidence type="ECO:0000259" key="4">
    <source>
        <dbReference type="Pfam" id="PF16844"/>
    </source>
</evidence>
<dbReference type="InterPro" id="IPR051840">
    <property type="entry name" value="NifX/NifY_domain"/>
</dbReference>
<dbReference type="Pfam" id="PF02579">
    <property type="entry name" value="Nitro_FeMo-Co"/>
    <property type="match status" value="1"/>
</dbReference>
<proteinExistence type="inferred from homology"/>
<evidence type="ECO:0000256" key="2">
    <source>
        <dbReference type="ARBA" id="ARBA00023231"/>
    </source>
</evidence>
<name>A0A1U7HLM9_9CYAN</name>
<accession>A0A1U7HLM9</accession>
<dbReference type="Proteomes" id="UP000186868">
    <property type="component" value="Unassembled WGS sequence"/>
</dbReference>
<dbReference type="PANTHER" id="PTHR33937">
    <property type="entry name" value="IRON-MOLYBDENUM PROTEIN-RELATED-RELATED"/>
    <property type="match status" value="1"/>
</dbReference>
<dbReference type="RefSeq" id="WP_073598991.1">
    <property type="nucleotide sequence ID" value="NZ_MRCB01000006.1"/>
</dbReference>
<dbReference type="AlphaFoldDB" id="A0A1U7HLM9"/>
<dbReference type="Pfam" id="PF16844">
    <property type="entry name" value="DIMCO_N"/>
    <property type="match status" value="1"/>
</dbReference>